<evidence type="ECO:0000256" key="7">
    <source>
        <dbReference type="ARBA" id="ARBA00022777"/>
    </source>
</evidence>
<dbReference type="InterPro" id="IPR020618">
    <property type="entry name" value="Adenyl_kinase_AK6"/>
</dbReference>
<dbReference type="GO" id="GO:0004017">
    <property type="term" value="F:AMP kinase activity"/>
    <property type="evidence" value="ECO:0007669"/>
    <property type="project" value="UniProtKB-UniRule"/>
</dbReference>
<dbReference type="InterPro" id="IPR027417">
    <property type="entry name" value="P-loop_NTPase"/>
</dbReference>
<keyword evidence="7 10" id="KW-0418">Kinase</keyword>
<dbReference type="GO" id="GO:0005634">
    <property type="term" value="C:nucleus"/>
    <property type="evidence" value="ECO:0007669"/>
    <property type="project" value="UniProtKB-SubCell"/>
</dbReference>
<keyword evidence="9 10" id="KW-0539">Nucleus</keyword>
<name>A0A9W7FXA6_9STRA</name>
<reference evidence="13" key="1">
    <citation type="journal article" date="2023" name="Commun. Biol.">
        <title>Genome analysis of Parmales, the sister group of diatoms, reveals the evolutionary specialization of diatoms from phago-mixotrophs to photoautotrophs.</title>
        <authorList>
            <person name="Ban H."/>
            <person name="Sato S."/>
            <person name="Yoshikawa S."/>
            <person name="Yamada K."/>
            <person name="Nakamura Y."/>
            <person name="Ichinomiya M."/>
            <person name="Sato N."/>
            <person name="Blanc-Mathieu R."/>
            <person name="Endo H."/>
            <person name="Kuwata A."/>
            <person name="Ogata H."/>
        </authorList>
    </citation>
    <scope>NUCLEOTIDE SEQUENCE [LARGE SCALE GENOMIC DNA]</scope>
</reference>
<keyword evidence="8 10" id="KW-0067">ATP-binding</keyword>
<evidence type="ECO:0000256" key="10">
    <source>
        <dbReference type="HAMAP-Rule" id="MF_03173"/>
    </source>
</evidence>
<keyword evidence="5 10" id="KW-0808">Transferase</keyword>
<keyword evidence="13" id="KW-1185">Reference proteome</keyword>
<evidence type="ECO:0000313" key="12">
    <source>
        <dbReference type="EMBL" id="GMI21188.1"/>
    </source>
</evidence>
<feature type="region of interest" description="Disordered" evidence="11">
    <location>
        <begin position="1"/>
        <end position="21"/>
    </location>
</feature>
<dbReference type="AlphaFoldDB" id="A0A9W7FXA6"/>
<feature type="compositionally biased region" description="Low complexity" evidence="11">
    <location>
        <begin position="11"/>
        <end position="21"/>
    </location>
</feature>
<evidence type="ECO:0000313" key="13">
    <source>
        <dbReference type="Proteomes" id="UP001165065"/>
    </source>
</evidence>
<dbReference type="GO" id="GO:0016887">
    <property type="term" value="F:ATP hydrolysis activity"/>
    <property type="evidence" value="ECO:0007669"/>
    <property type="project" value="UniProtKB-UniRule"/>
</dbReference>
<dbReference type="GO" id="GO:0005737">
    <property type="term" value="C:cytoplasm"/>
    <property type="evidence" value="ECO:0007669"/>
    <property type="project" value="UniProtKB-SubCell"/>
</dbReference>
<organism evidence="12 13">
    <name type="scientific">Triparma columacea</name>
    <dbReference type="NCBI Taxonomy" id="722753"/>
    <lineage>
        <taxon>Eukaryota</taxon>
        <taxon>Sar</taxon>
        <taxon>Stramenopiles</taxon>
        <taxon>Ochrophyta</taxon>
        <taxon>Bolidophyceae</taxon>
        <taxon>Parmales</taxon>
        <taxon>Triparmaceae</taxon>
        <taxon>Triparma</taxon>
    </lineage>
</organism>
<comment type="catalytic activity">
    <reaction evidence="1 10">
        <text>AMP + ATP = 2 ADP</text>
        <dbReference type="Rhea" id="RHEA:12973"/>
        <dbReference type="ChEBI" id="CHEBI:30616"/>
        <dbReference type="ChEBI" id="CHEBI:456215"/>
        <dbReference type="ChEBI" id="CHEBI:456216"/>
        <dbReference type="EC" id="2.7.4.3"/>
    </reaction>
</comment>
<dbReference type="FunFam" id="3.40.50.300:FF:000372">
    <property type="entry name" value="Adenylate kinase isoenzyme 6 homolog"/>
    <property type="match status" value="1"/>
</dbReference>
<comment type="similarity">
    <text evidence="10">Belongs to the adenylate kinase family. AK6 subfamily.</text>
</comment>
<proteinExistence type="inferred from homology"/>
<feature type="binding site" evidence="10">
    <location>
        <position position="15"/>
    </location>
    <ligand>
        <name>ATP</name>
        <dbReference type="ChEBI" id="CHEBI:30616"/>
    </ligand>
</feature>
<evidence type="ECO:0000256" key="5">
    <source>
        <dbReference type="ARBA" id="ARBA00022679"/>
    </source>
</evidence>
<dbReference type="GO" id="GO:0006364">
    <property type="term" value="P:rRNA processing"/>
    <property type="evidence" value="ECO:0007669"/>
    <property type="project" value="UniProtKB-KW"/>
</dbReference>
<gene>
    <name evidence="12" type="ORF">TrCOL_g1897</name>
</gene>
<feature type="region of interest" description="LID" evidence="10">
    <location>
        <begin position="110"/>
        <end position="120"/>
    </location>
</feature>
<feature type="binding site" evidence="10">
    <location>
        <position position="18"/>
    </location>
    <ligand>
        <name>ATP</name>
        <dbReference type="ChEBI" id="CHEBI:30616"/>
    </ligand>
</feature>
<keyword evidence="2 10" id="KW-0963">Cytoplasm</keyword>
<dbReference type="Proteomes" id="UP001165065">
    <property type="component" value="Unassembled WGS sequence"/>
</dbReference>
<evidence type="ECO:0000256" key="4">
    <source>
        <dbReference type="ARBA" id="ARBA00022552"/>
    </source>
</evidence>
<sequence>MERTRPNILLTGTPGTGKTSTSEELAEKLGFKHLNVSEIVKSHNCHEGRDEEFDTYILDDDKLIDTMEPMVESGGCVVDFHTCDVFPERWFDLVLVLRANTDVLFDRLTERGYSDKKRNENMESEIMQVVVEEARESYAEEIVHEVQSNTVEDMDSNVERMVSWVAAWQANNA</sequence>
<accession>A0A9W7FXA6</accession>
<evidence type="ECO:0000256" key="9">
    <source>
        <dbReference type="ARBA" id="ARBA00023242"/>
    </source>
</evidence>
<comment type="caution">
    <text evidence="10">Lacks conserved residue(s) required for the propagation of feature annotation.</text>
</comment>
<evidence type="ECO:0000256" key="3">
    <source>
        <dbReference type="ARBA" id="ARBA00022517"/>
    </source>
</evidence>
<comment type="subunit">
    <text evidence="10">Interacts with small ribosomal subunit protein uS11. Not a structural component of 43S pre-ribosomes, but transiently interacts with them by binding to uS11.</text>
</comment>
<evidence type="ECO:0000256" key="2">
    <source>
        <dbReference type="ARBA" id="ARBA00022490"/>
    </source>
</evidence>
<dbReference type="Gene3D" id="3.40.50.300">
    <property type="entry name" value="P-loop containing nucleotide triphosphate hydrolases"/>
    <property type="match status" value="1"/>
</dbReference>
<keyword evidence="6 10" id="KW-0547">Nucleotide-binding</keyword>
<feature type="binding site" evidence="10">
    <location>
        <position position="111"/>
    </location>
    <ligand>
        <name>ATP</name>
        <dbReference type="ChEBI" id="CHEBI:30616"/>
    </ligand>
</feature>
<dbReference type="EMBL" id="BRYA01000527">
    <property type="protein sequence ID" value="GMI21188.1"/>
    <property type="molecule type" value="Genomic_DNA"/>
</dbReference>
<dbReference type="EC" id="2.7.4.3" evidence="10"/>
<comment type="catalytic activity">
    <reaction evidence="10">
        <text>ATP + H2O = ADP + phosphate + H(+)</text>
        <dbReference type="Rhea" id="RHEA:13065"/>
        <dbReference type="ChEBI" id="CHEBI:15377"/>
        <dbReference type="ChEBI" id="CHEBI:15378"/>
        <dbReference type="ChEBI" id="CHEBI:30616"/>
        <dbReference type="ChEBI" id="CHEBI:43474"/>
        <dbReference type="ChEBI" id="CHEBI:456216"/>
    </reaction>
</comment>
<comment type="subcellular location">
    <subcellularLocation>
        <location evidence="10">Cytoplasm</location>
    </subcellularLocation>
    <subcellularLocation>
        <location evidence="10">Nucleus</location>
    </subcellularLocation>
</comment>
<feature type="binding site" evidence="10">
    <location>
        <position position="17"/>
    </location>
    <ligand>
        <name>ATP</name>
        <dbReference type="ChEBI" id="CHEBI:30616"/>
    </ligand>
</feature>
<dbReference type="PANTHER" id="PTHR12595">
    <property type="entry name" value="POS9-ACTIVATING FACTOR FAP7-RELATED"/>
    <property type="match status" value="1"/>
</dbReference>
<keyword evidence="4 10" id="KW-0698">rRNA processing</keyword>
<protein>
    <recommendedName>
        <fullName evidence="10">Adenylate kinase isoenzyme 6 homolog</fullName>
        <shortName evidence="10">AK6</shortName>
        <ecNumber evidence="10">2.7.4.3</ecNumber>
    </recommendedName>
    <alternativeName>
        <fullName evidence="10">Dual activity adenylate kinase/ATPase</fullName>
        <shortName evidence="10">AK/ATPase</shortName>
    </alternativeName>
</protein>
<dbReference type="HAMAP" id="MF_00039">
    <property type="entry name" value="Adenylate_kinase_AK6"/>
    <property type="match status" value="1"/>
</dbReference>
<dbReference type="OrthoDB" id="10251185at2759"/>
<evidence type="ECO:0000256" key="6">
    <source>
        <dbReference type="ARBA" id="ARBA00022741"/>
    </source>
</evidence>
<evidence type="ECO:0000256" key="8">
    <source>
        <dbReference type="ARBA" id="ARBA00022840"/>
    </source>
</evidence>
<comment type="function">
    <text evidence="10">Broad-specificity nucleoside monophosphate (NMP) kinase that catalyzes the reversible transfer of the terminal phosphate group between nucleoside triphosphates and monophosphates. Has also ATPase activity. Involved in the late cytoplasmic maturation steps of the 40S ribosomal particles, specifically 18S rRNA maturation. While NMP activity is not required for ribosome maturation, ATPase activity is. Associates transiently with small ribosomal subunit protein uS11. ATP hydrolysis breaks the interaction with uS11. May temporarily remove uS11 from the ribosome to enable a conformational change of the ribosomal RNA that is needed for the final maturation step of the small ribosomal subunit. Its NMP activity may have a role in nuclear energy homeostasis.</text>
</comment>
<dbReference type="GO" id="GO:0042274">
    <property type="term" value="P:ribosomal small subunit biogenesis"/>
    <property type="evidence" value="ECO:0007669"/>
    <property type="project" value="UniProtKB-UniRule"/>
</dbReference>
<dbReference type="PANTHER" id="PTHR12595:SF0">
    <property type="entry name" value="ADENYLATE KINASE ISOENZYME 6"/>
    <property type="match status" value="1"/>
</dbReference>
<evidence type="ECO:0000256" key="1">
    <source>
        <dbReference type="ARBA" id="ARBA00000582"/>
    </source>
</evidence>
<keyword evidence="3 10" id="KW-0690">Ribosome biogenesis</keyword>
<feature type="binding site" evidence="10">
    <location>
        <position position="20"/>
    </location>
    <ligand>
        <name>ATP</name>
        <dbReference type="ChEBI" id="CHEBI:30616"/>
    </ligand>
</feature>
<dbReference type="Pfam" id="PF13238">
    <property type="entry name" value="AAA_18"/>
    <property type="match status" value="1"/>
</dbReference>
<evidence type="ECO:0000256" key="11">
    <source>
        <dbReference type="SAM" id="MobiDB-lite"/>
    </source>
</evidence>
<comment type="caution">
    <text evidence="12">The sequence shown here is derived from an EMBL/GenBank/DDBJ whole genome shotgun (WGS) entry which is preliminary data.</text>
</comment>
<feature type="region of interest" description="NMPbind" evidence="10">
    <location>
        <begin position="35"/>
        <end position="58"/>
    </location>
</feature>
<dbReference type="SUPFAM" id="SSF52540">
    <property type="entry name" value="P-loop containing nucleoside triphosphate hydrolases"/>
    <property type="match status" value="1"/>
</dbReference>
<dbReference type="GO" id="GO:0005524">
    <property type="term" value="F:ATP binding"/>
    <property type="evidence" value="ECO:0007669"/>
    <property type="project" value="UniProtKB-KW"/>
</dbReference>
<feature type="binding site" evidence="10">
    <location>
        <position position="19"/>
    </location>
    <ligand>
        <name>ATP</name>
        <dbReference type="ChEBI" id="CHEBI:30616"/>
    </ligand>
</feature>